<dbReference type="AlphaFoldDB" id="A0A0S6VW37"/>
<dbReference type="HOGENOM" id="CLU_000445_99_1_0"/>
<dbReference type="Pfam" id="PF00015">
    <property type="entry name" value="MCPsignal"/>
    <property type="match status" value="1"/>
</dbReference>
<feature type="domain" description="HAMP" evidence="6">
    <location>
        <begin position="194"/>
        <end position="247"/>
    </location>
</feature>
<keyword evidence="4" id="KW-0812">Transmembrane</keyword>
<dbReference type="PANTHER" id="PTHR32089">
    <property type="entry name" value="METHYL-ACCEPTING CHEMOTAXIS PROTEIN MCPB"/>
    <property type="match status" value="1"/>
</dbReference>
<feature type="transmembrane region" description="Helical" evidence="4">
    <location>
        <begin position="6"/>
        <end position="28"/>
    </location>
</feature>
<sequence>MKSLRSRLLISVGFIIFVVLGISTLMHINDLKHDYLMALEARSEAMVQGLMNDIMTQYNPKYVSAIGTFSGLSMQCQQLYESNNEKGVVSVAIINPEGIIVAHNDRKLKETPSSLPQFQNLLKQSKIQTLLIGEFYHTVIPLVTKDQHVLGAIEIVVTEELFEQKVHQVLSHAVLLFLIFLAAALTLMFILVTMLLSRPVHQLVSIGEEFARGTFIALPPDVNKQDEIGRIGRVFHQISEYLQEISTTASHIATGTFIDNVRIRSQQDALGRAFRDMVAYLRHAAEVMSQISEGNLTVGVQIRSAADAFGQVITAMTENLRALIARIRSTSRQIADTGEHIRNLASHDIEIAKNVTHSVENMIATMNEMAASVEEVTHSTEVLSSSVEETSASVSQMSSSIRHIAENATALTDQTHNTIASLHQTVTSLGEVVRQVDTSKQLSQETSQDAAEGQEAVELVISSMETIHDTVTTAVKAITQFSERSQDIDTMLAVIRNITEQTSLLALNASIIAAQAGAHGRGFAVVADEIKSLANGVGASTKEIAAVVQTLKRDTANVVQTIHEGAASVEQGMMHTQQARATLQKILESAQHSSNVVTDIATTLHALMSTSEEVAMAMAKVDIMTNDITRATNEQKTTTSQIDQAISHINDMAAQIHIATSEQLRGIHQVLDLAGELMTVILKNQESSSQITNTAEALSQQADELLHSVDRFQLKS</sequence>
<dbReference type="InterPro" id="IPR004089">
    <property type="entry name" value="MCPsignal_dom"/>
</dbReference>
<evidence type="ECO:0000259" key="6">
    <source>
        <dbReference type="PROSITE" id="PS50885"/>
    </source>
</evidence>
<keyword evidence="4" id="KW-1133">Transmembrane helix</keyword>
<feature type="transmembrane region" description="Helical" evidence="4">
    <location>
        <begin position="174"/>
        <end position="196"/>
    </location>
</feature>
<evidence type="ECO:0000313" key="8">
    <source>
        <dbReference type="Proteomes" id="UP000030700"/>
    </source>
</evidence>
<dbReference type="SUPFAM" id="SSF58104">
    <property type="entry name" value="Methyl-accepting chemotaxis protein (MCP) signaling domain"/>
    <property type="match status" value="3"/>
</dbReference>
<dbReference type="SMART" id="SM00283">
    <property type="entry name" value="MA"/>
    <property type="match status" value="1"/>
</dbReference>
<dbReference type="EMBL" id="DF820455">
    <property type="protein sequence ID" value="GAK48894.1"/>
    <property type="molecule type" value="Genomic_DNA"/>
</dbReference>
<keyword evidence="1 3" id="KW-0807">Transducer</keyword>
<evidence type="ECO:0000256" key="3">
    <source>
        <dbReference type="PROSITE-ProRule" id="PRU00284"/>
    </source>
</evidence>
<dbReference type="STRING" id="1499966.U14_00105"/>
<comment type="similarity">
    <text evidence="2">Belongs to the methyl-accepting chemotaxis (MCP) protein family.</text>
</comment>
<dbReference type="PROSITE" id="PS50885">
    <property type="entry name" value="HAMP"/>
    <property type="match status" value="2"/>
</dbReference>
<dbReference type="InterPro" id="IPR003660">
    <property type="entry name" value="HAMP_dom"/>
</dbReference>
<dbReference type="Proteomes" id="UP000030700">
    <property type="component" value="Unassembled WGS sequence"/>
</dbReference>
<dbReference type="Gene3D" id="1.10.287.950">
    <property type="entry name" value="Methyl-accepting chemotaxis protein"/>
    <property type="match status" value="3"/>
</dbReference>
<proteinExistence type="inferred from homology"/>
<accession>A0A0S6VW37</accession>
<dbReference type="GO" id="GO:0016020">
    <property type="term" value="C:membrane"/>
    <property type="evidence" value="ECO:0007669"/>
    <property type="project" value="InterPro"/>
</dbReference>
<evidence type="ECO:0000256" key="1">
    <source>
        <dbReference type="ARBA" id="ARBA00023224"/>
    </source>
</evidence>
<evidence type="ECO:0000259" key="5">
    <source>
        <dbReference type="PROSITE" id="PS50111"/>
    </source>
</evidence>
<protein>
    <submittedName>
        <fullName evidence="7">Methyl-accepting protein RppA</fullName>
    </submittedName>
</protein>
<keyword evidence="8" id="KW-1185">Reference proteome</keyword>
<dbReference type="GO" id="GO:0007165">
    <property type="term" value="P:signal transduction"/>
    <property type="evidence" value="ECO:0007669"/>
    <property type="project" value="UniProtKB-KW"/>
</dbReference>
<gene>
    <name evidence="7" type="ORF">U14_00105</name>
</gene>
<dbReference type="PROSITE" id="PS50111">
    <property type="entry name" value="CHEMOTAXIS_TRANSDUC_2"/>
    <property type="match status" value="1"/>
</dbReference>
<dbReference type="Pfam" id="PF00672">
    <property type="entry name" value="HAMP"/>
    <property type="match status" value="1"/>
</dbReference>
<reference evidence="7" key="1">
    <citation type="journal article" date="2015" name="PeerJ">
        <title>First genomic representation of candidate bacterial phylum KSB3 points to enhanced environmental sensing as a trigger of wastewater bulking.</title>
        <authorList>
            <person name="Sekiguchi Y."/>
            <person name="Ohashi A."/>
            <person name="Parks D.H."/>
            <person name="Yamauchi T."/>
            <person name="Tyson G.W."/>
            <person name="Hugenholtz P."/>
        </authorList>
    </citation>
    <scope>NUCLEOTIDE SEQUENCE [LARGE SCALE GENOMIC DNA]</scope>
</reference>
<dbReference type="SMART" id="SM00304">
    <property type="entry name" value="HAMP"/>
    <property type="match status" value="3"/>
</dbReference>
<feature type="domain" description="HAMP" evidence="6">
    <location>
        <begin position="275"/>
        <end position="328"/>
    </location>
</feature>
<evidence type="ECO:0000313" key="7">
    <source>
        <dbReference type="EMBL" id="GAK48894.1"/>
    </source>
</evidence>
<name>A0A0S6VW37_9BACT</name>
<dbReference type="PANTHER" id="PTHR32089:SF112">
    <property type="entry name" value="LYSOZYME-LIKE PROTEIN-RELATED"/>
    <property type="match status" value="1"/>
</dbReference>
<feature type="domain" description="Methyl-accepting transducer" evidence="5">
    <location>
        <begin position="386"/>
        <end position="622"/>
    </location>
</feature>
<evidence type="ECO:0000256" key="2">
    <source>
        <dbReference type="ARBA" id="ARBA00029447"/>
    </source>
</evidence>
<keyword evidence="4" id="KW-0472">Membrane</keyword>
<evidence type="ECO:0000256" key="4">
    <source>
        <dbReference type="SAM" id="Phobius"/>
    </source>
</evidence>
<dbReference type="Gene3D" id="6.10.340.10">
    <property type="match status" value="1"/>
</dbReference>
<organism evidence="7">
    <name type="scientific">Candidatus Moduliflexus flocculans</name>
    <dbReference type="NCBI Taxonomy" id="1499966"/>
    <lineage>
        <taxon>Bacteria</taxon>
        <taxon>Candidatus Moduliflexota</taxon>
        <taxon>Candidatus Moduliflexia</taxon>
        <taxon>Candidatus Moduliflexales</taxon>
        <taxon>Candidatus Moduliflexaceae</taxon>
    </lineage>
</organism>